<name>A0A814LGJ8_9BILA</name>
<evidence type="ECO:0008006" key="3">
    <source>
        <dbReference type="Google" id="ProtNLM"/>
    </source>
</evidence>
<comment type="caution">
    <text evidence="1">The sequence shown here is derived from an EMBL/GenBank/DDBJ whole genome shotgun (WGS) entry which is preliminary data.</text>
</comment>
<feature type="non-terminal residue" evidence="1">
    <location>
        <position position="1"/>
    </location>
</feature>
<accession>A0A814LGJ8</accession>
<evidence type="ECO:0000313" key="1">
    <source>
        <dbReference type="EMBL" id="CAF1065879.1"/>
    </source>
</evidence>
<proteinExistence type="predicted"/>
<gene>
    <name evidence="1" type="ORF">OXX778_LOCUS19497</name>
</gene>
<protein>
    <recommendedName>
        <fullName evidence="3">Cadherin domain-containing protein</fullName>
    </recommendedName>
</protein>
<reference evidence="1" key="1">
    <citation type="submission" date="2021-02" db="EMBL/GenBank/DDBJ databases">
        <authorList>
            <person name="Nowell W R."/>
        </authorList>
    </citation>
    <scope>NUCLEOTIDE SEQUENCE</scope>
    <source>
        <strain evidence="1">Ploen Becks lab</strain>
    </source>
</reference>
<dbReference type="AlphaFoldDB" id="A0A814LGJ8"/>
<feature type="non-terminal residue" evidence="1">
    <location>
        <position position="395"/>
    </location>
</feature>
<dbReference type="EMBL" id="CAJNOC010005938">
    <property type="protein sequence ID" value="CAF1065879.1"/>
    <property type="molecule type" value="Genomic_DNA"/>
</dbReference>
<dbReference type="Proteomes" id="UP000663879">
    <property type="component" value="Unassembled WGS sequence"/>
</dbReference>
<evidence type="ECO:0000313" key="2">
    <source>
        <dbReference type="Proteomes" id="UP000663879"/>
    </source>
</evidence>
<keyword evidence="2" id="KW-1185">Reference proteome</keyword>
<sequence length="395" mass="45225">FLLDTIQKKIYIKKCDKFCTIADFDESYYLILMCKDNLGRGNVAFSNLIISFKDIFRPGFKISSQTYYLLASGPNGIEIPELIIKPFELDPANKVSFTIQNNEMAKLFFVDQNGLFKILATQLDISQTPNQNGVFNILILASDEFGNSILLTVILQLSKYISNTQCPRISESAICKFSINRETFDSNKIRFCFYGTSPISFNLNSNENKFNSQIFYSLTPDSPNFLYINPHDGCVKILPSFNLENLNQNYIQYSVGVFNPQYPDCININKRSCMINVDSPQNKQVQCSKKYQVVDNSTSFKLNAYSPDANTVLQYSILREERTTFDGTYENITEDTNKFYKIRPNDGLIQLNRVEKLTDYSSILLFIRVQDTTLHSSPTECLVDFKFCNLNSKIA</sequence>
<organism evidence="1 2">
    <name type="scientific">Brachionus calyciflorus</name>
    <dbReference type="NCBI Taxonomy" id="104777"/>
    <lineage>
        <taxon>Eukaryota</taxon>
        <taxon>Metazoa</taxon>
        <taxon>Spiralia</taxon>
        <taxon>Gnathifera</taxon>
        <taxon>Rotifera</taxon>
        <taxon>Eurotatoria</taxon>
        <taxon>Monogononta</taxon>
        <taxon>Pseudotrocha</taxon>
        <taxon>Ploima</taxon>
        <taxon>Brachionidae</taxon>
        <taxon>Brachionus</taxon>
    </lineage>
</organism>